<reference evidence="11 12" key="1">
    <citation type="submission" date="2016-12" db="EMBL/GenBank/DDBJ databases">
        <title>Draft genome of Tersicoccus phoenicis 1P05MA.</title>
        <authorList>
            <person name="Nakajima Y."/>
            <person name="Yoshizawa S."/>
            <person name="Nakamura K."/>
            <person name="Ogura Y."/>
            <person name="Hayashi T."/>
            <person name="Kogure K."/>
        </authorList>
    </citation>
    <scope>NUCLEOTIDE SEQUENCE [LARGE SCALE GENOMIC DNA]</scope>
    <source>
        <strain evidence="11 12">1p05MA</strain>
    </source>
</reference>
<evidence type="ECO:0000313" key="12">
    <source>
        <dbReference type="Proteomes" id="UP000187085"/>
    </source>
</evidence>
<sequence>MTDNATQITERLASSETGMQPWLWLPLMRLLAQGDPVDVDDLAATTGRPVDDVRSALAAMADTEYDGSGRIIGQGLTQRATQHRFEIDGEQLYTWCALDTLIFPTILGTSAVIESRYRTGMPVRVTVDSSGVRSVEPTTAVVSLIAPDDMSSVRSSFCNQVHFFASPEEAEPWLKNHEGGSVVSVAEAFALGSSMAEKMLAETAADRPSDDTSHSCC</sequence>
<comment type="caution">
    <text evidence="11">The sequence shown here is derived from an EMBL/GenBank/DDBJ whole genome shotgun (WGS) entry which is preliminary data.</text>
</comment>
<dbReference type="EMBL" id="MRDE01000027">
    <property type="protein sequence ID" value="OMH25332.1"/>
    <property type="molecule type" value="Genomic_DNA"/>
</dbReference>
<dbReference type="Pfam" id="PF03243">
    <property type="entry name" value="MerB"/>
    <property type="match status" value="1"/>
</dbReference>
<dbReference type="PIRSF" id="PIRSF001458">
    <property type="entry name" value="MerB"/>
    <property type="match status" value="1"/>
</dbReference>
<keyword evidence="5" id="KW-0475">Mercuric resistance</keyword>
<proteinExistence type="inferred from homology"/>
<feature type="domain" description="Alkylmercury lyase helix-turn-helix" evidence="10">
    <location>
        <begin position="5"/>
        <end position="75"/>
    </location>
</feature>
<dbReference type="InterPro" id="IPR004927">
    <property type="entry name" value="MerB"/>
</dbReference>
<dbReference type="NCBIfam" id="NF033555">
    <property type="entry name" value="lyase_MerB"/>
    <property type="match status" value="1"/>
</dbReference>
<keyword evidence="7 11" id="KW-0456">Lyase</keyword>
<dbReference type="PRINTS" id="PR01699">
    <property type="entry name" value="ORGNOHGLYASE"/>
</dbReference>
<organism evidence="11 12">
    <name type="scientific">Tersicoccus phoenicis</name>
    <dbReference type="NCBI Taxonomy" id="554083"/>
    <lineage>
        <taxon>Bacteria</taxon>
        <taxon>Bacillati</taxon>
        <taxon>Actinomycetota</taxon>
        <taxon>Actinomycetes</taxon>
        <taxon>Micrococcales</taxon>
        <taxon>Micrococcaceae</taxon>
        <taxon>Tersicoccus</taxon>
    </lineage>
</organism>
<dbReference type="InterPro" id="IPR036390">
    <property type="entry name" value="WH_DNA-bd_sf"/>
</dbReference>
<dbReference type="GO" id="GO:0046689">
    <property type="term" value="P:response to mercury ion"/>
    <property type="evidence" value="ECO:0007669"/>
    <property type="project" value="UniProtKB-KW"/>
</dbReference>
<evidence type="ECO:0000256" key="9">
    <source>
        <dbReference type="ARBA" id="ARBA00031271"/>
    </source>
</evidence>
<evidence type="ECO:0000256" key="3">
    <source>
        <dbReference type="ARBA" id="ARBA00013237"/>
    </source>
</evidence>
<keyword evidence="12" id="KW-1185">Reference proteome</keyword>
<evidence type="ECO:0000313" key="11">
    <source>
        <dbReference type="EMBL" id="OMH25332.1"/>
    </source>
</evidence>
<evidence type="ECO:0000259" key="10">
    <source>
        <dbReference type="Pfam" id="PF12324"/>
    </source>
</evidence>
<name>A0A1R1LCR2_9MICC</name>
<dbReference type="SUPFAM" id="SSF46785">
    <property type="entry name" value="Winged helix' DNA-binding domain"/>
    <property type="match status" value="1"/>
</dbReference>
<evidence type="ECO:0000256" key="6">
    <source>
        <dbReference type="ARBA" id="ARBA00022914"/>
    </source>
</evidence>
<dbReference type="Pfam" id="PF12324">
    <property type="entry name" value="HTH_15"/>
    <property type="match status" value="1"/>
</dbReference>
<dbReference type="SUPFAM" id="SSF160387">
    <property type="entry name" value="NosL/MerB-like"/>
    <property type="match status" value="1"/>
</dbReference>
<evidence type="ECO:0000256" key="2">
    <source>
        <dbReference type="ARBA" id="ARBA00009443"/>
    </source>
</evidence>
<evidence type="ECO:0000256" key="5">
    <source>
        <dbReference type="ARBA" id="ARBA00022466"/>
    </source>
</evidence>
<comment type="similarity">
    <text evidence="2">Belongs to the MerB family.</text>
</comment>
<dbReference type="EC" id="4.99.1.2" evidence="3"/>
<evidence type="ECO:0000256" key="4">
    <source>
        <dbReference type="ARBA" id="ARBA00018180"/>
    </source>
</evidence>
<dbReference type="GO" id="GO:0018836">
    <property type="term" value="F:alkylmercury lyase activity"/>
    <property type="evidence" value="ECO:0007669"/>
    <property type="project" value="UniProtKB-EC"/>
</dbReference>
<dbReference type="Gene3D" id="3.30.450.410">
    <property type="match status" value="1"/>
</dbReference>
<dbReference type="Proteomes" id="UP000187085">
    <property type="component" value="Unassembled WGS sequence"/>
</dbReference>
<protein>
    <recommendedName>
        <fullName evidence="4">Alkylmercury lyase</fullName>
        <ecNumber evidence="3">4.99.1.2</ecNumber>
    </recommendedName>
    <alternativeName>
        <fullName evidence="9">Organomercurial lyase</fullName>
    </alternativeName>
</protein>
<dbReference type="InterPro" id="IPR053717">
    <property type="entry name" value="MerB_lyase_sf"/>
</dbReference>
<dbReference type="STRING" id="554083.BKD30_06275"/>
<dbReference type="OrthoDB" id="7185309at2"/>
<dbReference type="RefSeq" id="WP_076703277.1">
    <property type="nucleotide sequence ID" value="NZ_MRDE01000027.1"/>
</dbReference>
<dbReference type="AlphaFoldDB" id="A0A1R1LCR2"/>
<evidence type="ECO:0000256" key="8">
    <source>
        <dbReference type="ARBA" id="ARBA00025326"/>
    </source>
</evidence>
<keyword evidence="6" id="KW-0476">Mercury</keyword>
<accession>A0A1R1LCR2</accession>
<dbReference type="NCBIfam" id="NF009710">
    <property type="entry name" value="PRK13239.1"/>
    <property type="match status" value="1"/>
</dbReference>
<dbReference type="InterPro" id="IPR024259">
    <property type="entry name" value="MerB_HTH_dom"/>
</dbReference>
<comment type="catalytic activity">
    <reaction evidence="1">
        <text>an alkylmercury + H(+) = an alkane + Hg(2+)</text>
        <dbReference type="Rhea" id="RHEA:18777"/>
        <dbReference type="ChEBI" id="CHEBI:15378"/>
        <dbReference type="ChEBI" id="CHEBI:16793"/>
        <dbReference type="ChEBI" id="CHEBI:18310"/>
        <dbReference type="ChEBI" id="CHEBI:83725"/>
        <dbReference type="EC" id="4.99.1.2"/>
    </reaction>
</comment>
<evidence type="ECO:0000256" key="1">
    <source>
        <dbReference type="ARBA" id="ARBA00000165"/>
    </source>
</evidence>
<evidence type="ECO:0000256" key="7">
    <source>
        <dbReference type="ARBA" id="ARBA00023239"/>
    </source>
</evidence>
<comment type="function">
    <text evidence="8">Cleaves the carbon-mercury bond of organomercurials such as phenylmercuric acetate. One product is Hg(2+), which is subsequently detoxified by the mercuric reductase.</text>
</comment>
<gene>
    <name evidence="11" type="ORF">BKD30_06275</name>
</gene>